<keyword evidence="3" id="KW-1185">Reference proteome</keyword>
<dbReference type="OrthoDB" id="3117716at2759"/>
<organism evidence="2 3">
    <name type="scientific">Rhodocollybia butyracea</name>
    <dbReference type="NCBI Taxonomy" id="206335"/>
    <lineage>
        <taxon>Eukaryota</taxon>
        <taxon>Fungi</taxon>
        <taxon>Dikarya</taxon>
        <taxon>Basidiomycota</taxon>
        <taxon>Agaricomycotina</taxon>
        <taxon>Agaricomycetes</taxon>
        <taxon>Agaricomycetidae</taxon>
        <taxon>Agaricales</taxon>
        <taxon>Marasmiineae</taxon>
        <taxon>Omphalotaceae</taxon>
        <taxon>Rhodocollybia</taxon>
    </lineage>
</organism>
<protein>
    <submittedName>
        <fullName evidence="2">Uncharacterized protein</fullName>
    </submittedName>
</protein>
<name>A0A9P5PZ99_9AGAR</name>
<feature type="region of interest" description="Disordered" evidence="1">
    <location>
        <begin position="121"/>
        <end position="140"/>
    </location>
</feature>
<dbReference type="AlphaFoldDB" id="A0A9P5PZ99"/>
<accession>A0A9P5PZ99</accession>
<dbReference type="EMBL" id="JADNRY010000029">
    <property type="protein sequence ID" value="KAF9071827.1"/>
    <property type="molecule type" value="Genomic_DNA"/>
</dbReference>
<feature type="compositionally biased region" description="Pro residues" evidence="1">
    <location>
        <begin position="123"/>
        <end position="134"/>
    </location>
</feature>
<evidence type="ECO:0000313" key="2">
    <source>
        <dbReference type="EMBL" id="KAF9071827.1"/>
    </source>
</evidence>
<gene>
    <name evidence="2" type="ORF">BDP27DRAFT_460696</name>
</gene>
<comment type="caution">
    <text evidence="2">The sequence shown here is derived from an EMBL/GenBank/DDBJ whole genome shotgun (WGS) entry which is preliminary data.</text>
</comment>
<evidence type="ECO:0000256" key="1">
    <source>
        <dbReference type="SAM" id="MobiDB-lite"/>
    </source>
</evidence>
<sequence>MLRIVRDDIRMVVRKVQGNPTRVDEEFCRNVQEYFSQLQDIVLRIIKLKGRRTLFSSSRDKGDLEMLRRQVLDARIEFKERIALDTFLAVRETHREMVGMRLQITAALVSNQMSPELEIPAPATLPAPATPSFPEPSDSVDAEALAIGPKEDQQQSFKQWVAVRVEVDLNRASHRRGKVVSLLPYIWVPIFF</sequence>
<reference evidence="2" key="1">
    <citation type="submission" date="2020-11" db="EMBL/GenBank/DDBJ databases">
        <authorList>
            <consortium name="DOE Joint Genome Institute"/>
            <person name="Ahrendt S."/>
            <person name="Riley R."/>
            <person name="Andreopoulos W."/>
            <person name="Labutti K."/>
            <person name="Pangilinan J."/>
            <person name="Ruiz-Duenas F.J."/>
            <person name="Barrasa J.M."/>
            <person name="Sanchez-Garcia M."/>
            <person name="Camarero S."/>
            <person name="Miyauchi S."/>
            <person name="Serrano A."/>
            <person name="Linde D."/>
            <person name="Babiker R."/>
            <person name="Drula E."/>
            <person name="Ayuso-Fernandez I."/>
            <person name="Pacheco R."/>
            <person name="Padilla G."/>
            <person name="Ferreira P."/>
            <person name="Barriuso J."/>
            <person name="Kellner H."/>
            <person name="Castanera R."/>
            <person name="Alfaro M."/>
            <person name="Ramirez L."/>
            <person name="Pisabarro A.G."/>
            <person name="Kuo A."/>
            <person name="Tritt A."/>
            <person name="Lipzen A."/>
            <person name="He G."/>
            <person name="Yan M."/>
            <person name="Ng V."/>
            <person name="Cullen D."/>
            <person name="Martin F."/>
            <person name="Rosso M.-N."/>
            <person name="Henrissat B."/>
            <person name="Hibbett D."/>
            <person name="Martinez A.T."/>
            <person name="Grigoriev I.V."/>
        </authorList>
    </citation>
    <scope>NUCLEOTIDE SEQUENCE</scope>
    <source>
        <strain evidence="2">AH 40177</strain>
    </source>
</reference>
<proteinExistence type="predicted"/>
<dbReference type="Proteomes" id="UP000772434">
    <property type="component" value="Unassembled WGS sequence"/>
</dbReference>
<evidence type="ECO:0000313" key="3">
    <source>
        <dbReference type="Proteomes" id="UP000772434"/>
    </source>
</evidence>